<keyword evidence="2" id="KW-0472">Membrane</keyword>
<proteinExistence type="predicted"/>
<dbReference type="RefSeq" id="XP_001831016.2">
    <property type="nucleotide sequence ID" value="XM_001830964.2"/>
</dbReference>
<evidence type="ECO:0000313" key="4">
    <source>
        <dbReference type="EMBL" id="EAU90804.2"/>
    </source>
</evidence>
<feature type="region of interest" description="Disordered" evidence="1">
    <location>
        <begin position="205"/>
        <end position="235"/>
    </location>
</feature>
<evidence type="ECO:0000256" key="1">
    <source>
        <dbReference type="SAM" id="MobiDB-lite"/>
    </source>
</evidence>
<dbReference type="VEuPathDB" id="FungiDB:CC1G_09281"/>
<dbReference type="eggNOG" id="ENOG502RBQH">
    <property type="taxonomic scope" value="Eukaryota"/>
</dbReference>
<feature type="compositionally biased region" description="Polar residues" evidence="1">
    <location>
        <begin position="302"/>
        <end position="312"/>
    </location>
</feature>
<feature type="compositionally biased region" description="Gly residues" evidence="1">
    <location>
        <begin position="269"/>
        <end position="279"/>
    </location>
</feature>
<keyword evidence="2" id="KW-0812">Transmembrane</keyword>
<dbReference type="Proteomes" id="UP000001861">
    <property type="component" value="Unassembled WGS sequence"/>
</dbReference>
<protein>
    <recommendedName>
        <fullName evidence="3">DUF6533 domain-containing protein</fullName>
    </recommendedName>
</protein>
<dbReference type="InterPro" id="IPR045340">
    <property type="entry name" value="DUF6533"/>
</dbReference>
<dbReference type="OrthoDB" id="3341843at2759"/>
<sequence>MSDDRWAMFLGALKGLRDTEYVSWACIAVAIYDYFLTFVEEVESVWRSRWSIGVSLFYLNRYLVFVDQALLAEWAIVNGISVSHAEFRTNPNGQCLVTGSANYVFYTYLLICITEFITIGFTIAKAGEHIRRARSSWVVQLYRSGIIHCIVIFILSISNMVLPKLDLQNRIYIGIMTRPQRVMESILCNRVLFVIFRHRRRRSRSRQLGHGHGQRRDGGNIDGGGDDDGDEGQWYTETPTIEGEFFTLTDVRTGGWWVEDEDEGEHEGWVGGGSGGGEWTAGNNDGCAGEWNDKTRHFSSDLEMTSVGQSKHVSLHDGGTPPPSSSSRTFS</sequence>
<gene>
    <name evidence="4" type="ORF">CC1G_09281</name>
</gene>
<dbReference type="Pfam" id="PF20151">
    <property type="entry name" value="DUF6533"/>
    <property type="match status" value="1"/>
</dbReference>
<evidence type="ECO:0000313" key="5">
    <source>
        <dbReference type="Proteomes" id="UP000001861"/>
    </source>
</evidence>
<organism evidence="4 5">
    <name type="scientific">Coprinopsis cinerea (strain Okayama-7 / 130 / ATCC MYA-4618 / FGSC 9003)</name>
    <name type="common">Inky cap fungus</name>
    <name type="synonym">Hormographiella aspergillata</name>
    <dbReference type="NCBI Taxonomy" id="240176"/>
    <lineage>
        <taxon>Eukaryota</taxon>
        <taxon>Fungi</taxon>
        <taxon>Dikarya</taxon>
        <taxon>Basidiomycota</taxon>
        <taxon>Agaricomycotina</taxon>
        <taxon>Agaricomycetes</taxon>
        <taxon>Agaricomycetidae</taxon>
        <taxon>Agaricales</taxon>
        <taxon>Agaricineae</taxon>
        <taxon>Psathyrellaceae</taxon>
        <taxon>Coprinopsis</taxon>
    </lineage>
</organism>
<dbReference type="HOGENOM" id="CLU_839418_0_0_1"/>
<dbReference type="InParanoid" id="A8N860"/>
<accession>A8N860</accession>
<comment type="caution">
    <text evidence="4">The sequence shown here is derived from an EMBL/GenBank/DDBJ whole genome shotgun (WGS) entry which is preliminary data.</text>
</comment>
<dbReference type="AlphaFoldDB" id="A8N860"/>
<name>A8N860_COPC7</name>
<feature type="transmembrane region" description="Helical" evidence="2">
    <location>
        <begin position="145"/>
        <end position="162"/>
    </location>
</feature>
<reference evidence="4 5" key="1">
    <citation type="journal article" date="2010" name="Proc. Natl. Acad. Sci. U.S.A.">
        <title>Insights into evolution of multicellular fungi from the assembled chromosomes of the mushroom Coprinopsis cinerea (Coprinus cinereus).</title>
        <authorList>
            <person name="Stajich J.E."/>
            <person name="Wilke S.K."/>
            <person name="Ahren D."/>
            <person name="Au C.H."/>
            <person name="Birren B.W."/>
            <person name="Borodovsky M."/>
            <person name="Burns C."/>
            <person name="Canback B."/>
            <person name="Casselton L.A."/>
            <person name="Cheng C.K."/>
            <person name="Deng J."/>
            <person name="Dietrich F.S."/>
            <person name="Fargo D.C."/>
            <person name="Farman M.L."/>
            <person name="Gathman A.C."/>
            <person name="Goldberg J."/>
            <person name="Guigo R."/>
            <person name="Hoegger P.J."/>
            <person name="Hooker J.B."/>
            <person name="Huggins A."/>
            <person name="James T.Y."/>
            <person name="Kamada T."/>
            <person name="Kilaru S."/>
            <person name="Kodira C."/>
            <person name="Kues U."/>
            <person name="Kupfer D."/>
            <person name="Kwan H.S."/>
            <person name="Lomsadze A."/>
            <person name="Li W."/>
            <person name="Lilly W.W."/>
            <person name="Ma L.J."/>
            <person name="Mackey A.J."/>
            <person name="Manning G."/>
            <person name="Martin F."/>
            <person name="Muraguchi H."/>
            <person name="Natvig D.O."/>
            <person name="Palmerini H."/>
            <person name="Ramesh M.A."/>
            <person name="Rehmeyer C.J."/>
            <person name="Roe B.A."/>
            <person name="Shenoy N."/>
            <person name="Stanke M."/>
            <person name="Ter-Hovhannisyan V."/>
            <person name="Tunlid A."/>
            <person name="Velagapudi R."/>
            <person name="Vision T.J."/>
            <person name="Zeng Q."/>
            <person name="Zolan M.E."/>
            <person name="Pukkila P.J."/>
        </authorList>
    </citation>
    <scope>NUCLEOTIDE SEQUENCE [LARGE SCALE GENOMIC DNA]</scope>
    <source>
        <strain evidence="5">Okayama-7 / 130 / ATCC MYA-4618 / FGSC 9003</strain>
    </source>
</reference>
<dbReference type="EMBL" id="AACS02000003">
    <property type="protein sequence ID" value="EAU90804.2"/>
    <property type="molecule type" value="Genomic_DNA"/>
</dbReference>
<feature type="compositionally biased region" description="Basic and acidic residues" evidence="1">
    <location>
        <begin position="291"/>
        <end position="300"/>
    </location>
</feature>
<dbReference type="KEGG" id="cci:CC1G_09281"/>
<evidence type="ECO:0000259" key="3">
    <source>
        <dbReference type="Pfam" id="PF20151"/>
    </source>
</evidence>
<evidence type="ECO:0000256" key="2">
    <source>
        <dbReference type="SAM" id="Phobius"/>
    </source>
</evidence>
<feature type="region of interest" description="Disordered" evidence="1">
    <location>
        <begin position="262"/>
        <end position="331"/>
    </location>
</feature>
<feature type="domain" description="DUF6533" evidence="3">
    <location>
        <begin position="21"/>
        <end position="66"/>
    </location>
</feature>
<feature type="transmembrane region" description="Helical" evidence="2">
    <location>
        <begin position="103"/>
        <end position="124"/>
    </location>
</feature>
<keyword evidence="2" id="KW-1133">Transmembrane helix</keyword>
<feature type="transmembrane region" description="Helical" evidence="2">
    <location>
        <begin position="21"/>
        <end position="39"/>
    </location>
</feature>
<keyword evidence="5" id="KW-1185">Reference proteome</keyword>
<dbReference type="GeneID" id="6007470"/>